<dbReference type="Gene3D" id="3.40.50.150">
    <property type="entry name" value="Vaccinia Virus protein VP39"/>
    <property type="match status" value="1"/>
</dbReference>
<dbReference type="InterPro" id="IPR029063">
    <property type="entry name" value="SAM-dependent_MTases_sf"/>
</dbReference>
<dbReference type="GO" id="GO:0008168">
    <property type="term" value="F:methyltransferase activity"/>
    <property type="evidence" value="ECO:0007669"/>
    <property type="project" value="UniProtKB-KW"/>
</dbReference>
<accession>A0ABV7TY77</accession>
<dbReference type="GO" id="GO:0032259">
    <property type="term" value="P:methylation"/>
    <property type="evidence" value="ECO:0007669"/>
    <property type="project" value="UniProtKB-KW"/>
</dbReference>
<organism evidence="5 6">
    <name type="scientific">Vogesella amnigena</name>
    <dbReference type="NCBI Taxonomy" id="1507449"/>
    <lineage>
        <taxon>Bacteria</taxon>
        <taxon>Pseudomonadati</taxon>
        <taxon>Pseudomonadota</taxon>
        <taxon>Betaproteobacteria</taxon>
        <taxon>Neisseriales</taxon>
        <taxon>Chromobacteriaceae</taxon>
        <taxon>Vogesella</taxon>
    </lineage>
</organism>
<gene>
    <name evidence="5" type="ORF">ACFOKJ_16580</name>
</gene>
<protein>
    <submittedName>
        <fullName evidence="5">SAM-dependent methyltransferase</fullName>
    </submittedName>
</protein>
<keyword evidence="4" id="KW-0472">Membrane</keyword>
<dbReference type="EMBL" id="JBHRYH010000046">
    <property type="protein sequence ID" value="MFC3627739.1"/>
    <property type="molecule type" value="Genomic_DNA"/>
</dbReference>
<keyword evidence="1 5" id="KW-0489">Methyltransferase</keyword>
<reference evidence="6" key="1">
    <citation type="journal article" date="2019" name="Int. J. Syst. Evol. Microbiol.">
        <title>The Global Catalogue of Microorganisms (GCM) 10K type strain sequencing project: providing services to taxonomists for standard genome sequencing and annotation.</title>
        <authorList>
            <consortium name="The Broad Institute Genomics Platform"/>
            <consortium name="The Broad Institute Genome Sequencing Center for Infectious Disease"/>
            <person name="Wu L."/>
            <person name="Ma J."/>
        </authorList>
    </citation>
    <scope>NUCLEOTIDE SEQUENCE [LARGE SCALE GENOMIC DNA]</scope>
    <source>
        <strain evidence="6">KCTC 42195</strain>
    </source>
</reference>
<dbReference type="Proteomes" id="UP001595636">
    <property type="component" value="Unassembled WGS sequence"/>
</dbReference>
<keyword evidence="3" id="KW-0949">S-adenosyl-L-methionine</keyword>
<keyword evidence="6" id="KW-1185">Reference proteome</keyword>
<evidence type="ECO:0000313" key="5">
    <source>
        <dbReference type="EMBL" id="MFC3627739.1"/>
    </source>
</evidence>
<dbReference type="PANTHER" id="PTHR13610:SF9">
    <property type="entry name" value="FI06469P"/>
    <property type="match status" value="1"/>
</dbReference>
<feature type="transmembrane region" description="Helical" evidence="4">
    <location>
        <begin position="7"/>
        <end position="24"/>
    </location>
</feature>
<evidence type="ECO:0000313" key="6">
    <source>
        <dbReference type="Proteomes" id="UP001595636"/>
    </source>
</evidence>
<keyword evidence="2" id="KW-0808">Transferase</keyword>
<name>A0ABV7TY77_9NEIS</name>
<comment type="caution">
    <text evidence="5">The sequence shown here is derived from an EMBL/GenBank/DDBJ whole genome shotgun (WGS) entry which is preliminary data.</text>
</comment>
<dbReference type="SUPFAM" id="SSF53335">
    <property type="entry name" value="S-adenosyl-L-methionine-dependent methyltransferases"/>
    <property type="match status" value="1"/>
</dbReference>
<keyword evidence="4" id="KW-1133">Transmembrane helix</keyword>
<dbReference type="PANTHER" id="PTHR13610">
    <property type="entry name" value="METHYLTRANSFERASE DOMAIN-CONTAINING PROTEIN"/>
    <property type="match status" value="1"/>
</dbReference>
<proteinExistence type="predicted"/>
<evidence type="ECO:0000256" key="1">
    <source>
        <dbReference type="ARBA" id="ARBA00022603"/>
    </source>
</evidence>
<evidence type="ECO:0000256" key="2">
    <source>
        <dbReference type="ARBA" id="ARBA00022679"/>
    </source>
</evidence>
<dbReference type="RefSeq" id="WP_390281689.1">
    <property type="nucleotide sequence ID" value="NZ_JBHRYH010000046.1"/>
</dbReference>
<evidence type="ECO:0000256" key="4">
    <source>
        <dbReference type="SAM" id="Phobius"/>
    </source>
</evidence>
<dbReference type="InterPro" id="IPR026170">
    <property type="entry name" value="FAM173A/B"/>
</dbReference>
<sequence>MQRWRLVRLLLTQLLAALLAWFFVAPLTQPLHWAVLQSALVLLLGRWQGWRGMAAWLPALFMPLVVLALGWQLPSWVYLAGLLLLFALSRNALTERVPLYLSSNESIARLAECLPEAARVLDLGSGDGRVVLGLAARRQDLQLCGIENALLPWLWSRLRYLRAGRPQNVQLHYGSFWRYDWSAFDVVHAFLSPAPMARVWQQFQQQCHPDAMLVSNSFMIQGVQPQERVALSGMLQTELLIWRRPHGTC</sequence>
<keyword evidence="4" id="KW-0812">Transmembrane</keyword>
<evidence type="ECO:0000256" key="3">
    <source>
        <dbReference type="ARBA" id="ARBA00022691"/>
    </source>
</evidence>